<organism evidence="2 3">
    <name type="scientific">Mariniradius saccharolyticus AK6</name>
    <dbReference type="NCBI Taxonomy" id="1239962"/>
    <lineage>
        <taxon>Bacteria</taxon>
        <taxon>Pseudomonadati</taxon>
        <taxon>Bacteroidota</taxon>
        <taxon>Cytophagia</taxon>
        <taxon>Cytophagales</taxon>
        <taxon>Cyclobacteriaceae</taxon>
        <taxon>Mariniradius</taxon>
    </lineage>
</organism>
<dbReference type="STRING" id="1239962.C943_01836"/>
<dbReference type="InterPro" id="IPR030959">
    <property type="entry name" value="GWxTD_dom"/>
</dbReference>
<evidence type="ECO:0000313" key="2">
    <source>
        <dbReference type="EMBL" id="EMS31877.1"/>
    </source>
</evidence>
<dbReference type="Proteomes" id="UP000010953">
    <property type="component" value="Unassembled WGS sequence"/>
</dbReference>
<dbReference type="InParanoid" id="M7XTS9"/>
<evidence type="ECO:0000313" key="3">
    <source>
        <dbReference type="Proteomes" id="UP000010953"/>
    </source>
</evidence>
<dbReference type="AlphaFoldDB" id="M7XTS9"/>
<comment type="caution">
    <text evidence="2">The sequence shown here is derived from an EMBL/GenBank/DDBJ whole genome shotgun (WGS) entry which is preliminary data.</text>
</comment>
<evidence type="ECO:0000259" key="1">
    <source>
        <dbReference type="Pfam" id="PF20094"/>
    </source>
</evidence>
<dbReference type="EMBL" id="AMZY02000017">
    <property type="protein sequence ID" value="EMS31877.1"/>
    <property type="molecule type" value="Genomic_DNA"/>
</dbReference>
<feature type="domain" description="GWxTD" evidence="1">
    <location>
        <begin position="240"/>
        <end position="411"/>
    </location>
</feature>
<dbReference type="RefSeq" id="WP_008630123.1">
    <property type="nucleotide sequence ID" value="NZ_AMZY02000017.1"/>
</dbReference>
<reference evidence="2" key="1">
    <citation type="submission" date="2013-01" db="EMBL/GenBank/DDBJ databases">
        <title>Genome assembly of Mariniradius saccharolyticus AK6.</title>
        <authorList>
            <person name="Vaidya B."/>
            <person name="Khatri I."/>
            <person name="Tanuku N.R.S."/>
            <person name="Subramanian S."/>
            <person name="Pinnaka A."/>
        </authorList>
    </citation>
    <scope>NUCLEOTIDE SEQUENCE [LARGE SCALE GENOMIC DNA]</scope>
    <source>
        <strain evidence="2">AK6</strain>
    </source>
</reference>
<accession>M7XTS9</accession>
<dbReference type="NCBIfam" id="TIGR04514">
    <property type="entry name" value="GWxTD_dom"/>
    <property type="match status" value="1"/>
</dbReference>
<keyword evidence="3" id="KW-1185">Reference proteome</keyword>
<sequence length="416" mass="48848">MFRKKINPVRIFIAILCLTFFATLNFSFAQQTLETINQALRYSRYARVSPKIIPRLESERTFLLQMPVEKIEPEIEFETYQFAYAVLSSFSEPISAQNLVNLEKSDVIRETDYHYYFEKRVTIPEGQEMAFALIQVTDTRQGDVYYFHVDLLSPYIFGHTSYWAYYADGIPFDQSFLSIKEPLEFKGRSVFTLHSFHYPATFEPPLPPMEIRPPAVPKEIQVNYEGGFLLNIPKSFDQDGYYFIQSDTTSAVGMMVKTVHEAFPRIKDYDEMVDMVVYISTRKEHETLMAAENKKIALDQYWYGLTKDEELAKKVIREYFKQIEFANILFTDFKEGWKTDRGMVFTVMGPPNEVVFRLNAEIWSYVSPDANSKITFTFTRVKNILTNSYYTLNRSRALQPDWFKSITTWRNGQMDF</sequence>
<name>M7XTS9_9BACT</name>
<dbReference type="OrthoDB" id="9814412at2"/>
<dbReference type="eggNOG" id="ENOG502Z7J5">
    <property type="taxonomic scope" value="Bacteria"/>
</dbReference>
<protein>
    <recommendedName>
        <fullName evidence="1">GWxTD domain-containing protein</fullName>
    </recommendedName>
</protein>
<proteinExistence type="predicted"/>
<dbReference type="Pfam" id="PF20094">
    <property type="entry name" value="GWxTD_dom"/>
    <property type="match status" value="1"/>
</dbReference>
<gene>
    <name evidence="2" type="ORF">C943_01836</name>
</gene>